<dbReference type="PANTHER" id="PTHR10039:SF15">
    <property type="entry name" value="NACHT DOMAIN-CONTAINING PROTEIN"/>
    <property type="match status" value="1"/>
</dbReference>
<dbReference type="Proteomes" id="UP000566819">
    <property type="component" value="Unassembled WGS sequence"/>
</dbReference>
<dbReference type="PROSITE" id="PS50088">
    <property type="entry name" value="ANK_REPEAT"/>
    <property type="match status" value="1"/>
</dbReference>
<feature type="domain" description="GPI inositol-deacylase winged helix" evidence="5">
    <location>
        <begin position="645"/>
        <end position="723"/>
    </location>
</feature>
<dbReference type="EMBL" id="JAAMPI010001451">
    <property type="protein sequence ID" value="KAF4625153.1"/>
    <property type="molecule type" value="Genomic_DNA"/>
</dbReference>
<keyword evidence="1" id="KW-0677">Repeat</keyword>
<dbReference type="Gene3D" id="3.40.50.300">
    <property type="entry name" value="P-loop containing nucleotide triphosphate hydrolases"/>
    <property type="match status" value="1"/>
</dbReference>
<dbReference type="InterPro" id="IPR056884">
    <property type="entry name" value="NPHP3-like_N"/>
</dbReference>
<dbReference type="Pfam" id="PF22939">
    <property type="entry name" value="WHD_GPIID"/>
    <property type="match status" value="1"/>
</dbReference>
<dbReference type="OrthoDB" id="7464126at2759"/>
<dbReference type="InterPro" id="IPR054471">
    <property type="entry name" value="GPIID_WHD"/>
</dbReference>
<dbReference type="InterPro" id="IPR002110">
    <property type="entry name" value="Ankyrin_rpt"/>
</dbReference>
<dbReference type="Pfam" id="PF17100">
    <property type="entry name" value="NACHT_N"/>
    <property type="match status" value="1"/>
</dbReference>
<feature type="compositionally biased region" description="Polar residues" evidence="3">
    <location>
        <begin position="43"/>
        <end position="54"/>
    </location>
</feature>
<feature type="compositionally biased region" description="Basic and acidic residues" evidence="3">
    <location>
        <begin position="1"/>
        <end position="20"/>
    </location>
</feature>
<keyword evidence="8" id="KW-1185">Reference proteome</keyword>
<dbReference type="InterPro" id="IPR036770">
    <property type="entry name" value="Ankyrin_rpt-contain_sf"/>
</dbReference>
<dbReference type="SMART" id="SM00248">
    <property type="entry name" value="ANK"/>
    <property type="match status" value="1"/>
</dbReference>
<evidence type="ECO:0000313" key="8">
    <source>
        <dbReference type="Proteomes" id="UP000566819"/>
    </source>
</evidence>
<reference evidence="7 8" key="1">
    <citation type="submission" date="2020-03" db="EMBL/GenBank/DDBJ databases">
        <title>Draft Genome Sequence of Cudoniella acicularis.</title>
        <authorList>
            <person name="Buettner E."/>
            <person name="Kellner H."/>
        </authorList>
    </citation>
    <scope>NUCLEOTIDE SEQUENCE [LARGE SCALE GENOMIC DNA]</scope>
    <source>
        <strain evidence="7 8">DSM 108380</strain>
    </source>
</reference>
<evidence type="ECO:0000313" key="7">
    <source>
        <dbReference type="EMBL" id="KAF4625153.1"/>
    </source>
</evidence>
<feature type="compositionally biased region" description="Low complexity" evidence="3">
    <location>
        <begin position="55"/>
        <end position="79"/>
    </location>
</feature>
<feature type="repeat" description="ANK" evidence="2">
    <location>
        <begin position="870"/>
        <end position="902"/>
    </location>
</feature>
<protein>
    <recommendedName>
        <fullName evidence="9">NACHT domain-containing protein</fullName>
    </recommendedName>
</protein>
<gene>
    <name evidence="7" type="ORF">G7Y89_g13014</name>
</gene>
<accession>A0A8H4VWF7</accession>
<evidence type="ECO:0000259" key="6">
    <source>
        <dbReference type="Pfam" id="PF24883"/>
    </source>
</evidence>
<name>A0A8H4VWF7_9HELO</name>
<dbReference type="AlphaFoldDB" id="A0A8H4VWF7"/>
<evidence type="ECO:0008006" key="9">
    <source>
        <dbReference type="Google" id="ProtNLM"/>
    </source>
</evidence>
<feature type="region of interest" description="Disordered" evidence="3">
    <location>
        <begin position="1"/>
        <end position="97"/>
    </location>
</feature>
<sequence length="923" mass="103842">MRKIRGGEKAKEKVEGEKQKQKTHWWVRTNVGAAEGSREAVNSDPSIETKNDVLSSAPPSNTTSATAADAPCADPPIADNLSETDDPTHSQEVVPSDPISYWDMAAERLREEKLEVYKAFEEIRKDIPREEGVLAATMMDVVNKHKETMEERQWSLPFKVRGREVKIREQLDGVLKAVRVFKDFGSGLAALDPVHAGIPWAAVNLVLQVALNDSEQTEAALEGLSEISLIISRYTEVEAIYLMNKDTTSLKKDFEECLINLYMNVLEYQVVTACHCKSNTFNRQIRDKKLHDIIEEQDRKMDRKMEEIRRNLQLVANESKRRENQDLLNWICNVDPLPDHKRILEGAKLGSDYAGSGQWLFDHPAFLNWSSSDSGAILAFWLHGPVGSGKSSLVSRVIEWHLGRAMANGNEQVAYFYCSKRQGQLEGSEPKCILQSLVRQLAWSPQDSTIANPIKVAWNNGKRSKEDKLSLNDCSKILSELSTRCRRTTIILDALDECADPIELLQHLKSLSGKKNVTLSLFVSSRNEVEVSKVLENCPTINLESNNTSKDIEYFIRHEVEDKPPYARLLSGRFPELEAKLIDVLYCRAQGSFQWVTLQLAIFYPKHPSINPDDVKAKLKRLDSEVGIPKLNTVYDEIYETNTRDGAKIKEDAMRAFKFVLCSQGPLKATELAEAVSIDPDGSSRSYVDRDYVLQICSNLIIVEERDVVQLAHLSVREYLQNSPRFTDTYSDLQAHTQAAESCLAYLTHSYTKFSETYFNGGGFGGYAILYWPFHCEGAGENRRKESSLRKLFTNLLLSEEVGEAYIEWIKALLNPSTSRYLSYSESSRLMDAISSPPSALFAACVWGFSEVISDASGKGSASLAESNANNLQCLHIASKHGHEAVVRLLLEHKTDVNVKDRDVRYVLEHGGTMRVDDVTGRL</sequence>
<evidence type="ECO:0000256" key="3">
    <source>
        <dbReference type="SAM" id="MobiDB-lite"/>
    </source>
</evidence>
<comment type="caution">
    <text evidence="7">The sequence shown here is derived from an EMBL/GenBank/DDBJ whole genome shotgun (WGS) entry which is preliminary data.</text>
</comment>
<organism evidence="7 8">
    <name type="scientific">Cudoniella acicularis</name>
    <dbReference type="NCBI Taxonomy" id="354080"/>
    <lineage>
        <taxon>Eukaryota</taxon>
        <taxon>Fungi</taxon>
        <taxon>Dikarya</taxon>
        <taxon>Ascomycota</taxon>
        <taxon>Pezizomycotina</taxon>
        <taxon>Leotiomycetes</taxon>
        <taxon>Helotiales</taxon>
        <taxon>Tricladiaceae</taxon>
        <taxon>Cudoniella</taxon>
    </lineage>
</organism>
<feature type="domain" description="NWD NACHT-NTPase N-terminal" evidence="4">
    <location>
        <begin position="102"/>
        <end position="290"/>
    </location>
</feature>
<dbReference type="SUPFAM" id="SSF52540">
    <property type="entry name" value="P-loop containing nucleoside triphosphate hydrolases"/>
    <property type="match status" value="1"/>
</dbReference>
<keyword evidence="2" id="KW-0040">ANK repeat</keyword>
<dbReference type="PANTHER" id="PTHR10039">
    <property type="entry name" value="AMELOGENIN"/>
    <property type="match status" value="1"/>
</dbReference>
<dbReference type="SUPFAM" id="SSF48403">
    <property type="entry name" value="Ankyrin repeat"/>
    <property type="match status" value="1"/>
</dbReference>
<feature type="domain" description="Nephrocystin 3-like N-terminal" evidence="6">
    <location>
        <begin position="355"/>
        <end position="526"/>
    </location>
</feature>
<dbReference type="Pfam" id="PF24883">
    <property type="entry name" value="NPHP3_N"/>
    <property type="match status" value="1"/>
</dbReference>
<evidence type="ECO:0000259" key="4">
    <source>
        <dbReference type="Pfam" id="PF17100"/>
    </source>
</evidence>
<proteinExistence type="predicted"/>
<dbReference type="InterPro" id="IPR027417">
    <property type="entry name" value="P-loop_NTPase"/>
</dbReference>
<dbReference type="Pfam" id="PF12796">
    <property type="entry name" value="Ank_2"/>
    <property type="match status" value="1"/>
</dbReference>
<dbReference type="Gene3D" id="1.25.40.20">
    <property type="entry name" value="Ankyrin repeat-containing domain"/>
    <property type="match status" value="1"/>
</dbReference>
<dbReference type="InterPro" id="IPR031359">
    <property type="entry name" value="NACHT_N"/>
</dbReference>
<dbReference type="PROSITE" id="PS50297">
    <property type="entry name" value="ANK_REP_REGION"/>
    <property type="match status" value="1"/>
</dbReference>
<evidence type="ECO:0000259" key="5">
    <source>
        <dbReference type="Pfam" id="PF22939"/>
    </source>
</evidence>
<evidence type="ECO:0000256" key="2">
    <source>
        <dbReference type="PROSITE-ProRule" id="PRU00023"/>
    </source>
</evidence>
<evidence type="ECO:0000256" key="1">
    <source>
        <dbReference type="ARBA" id="ARBA00022737"/>
    </source>
</evidence>